<dbReference type="GO" id="GO:0005840">
    <property type="term" value="C:ribosome"/>
    <property type="evidence" value="ECO:0007669"/>
    <property type="project" value="UniProtKB-KW"/>
</dbReference>
<dbReference type="EMBL" id="MHKB01000003">
    <property type="protein sequence ID" value="OGY79931.1"/>
    <property type="molecule type" value="Genomic_DNA"/>
</dbReference>
<feature type="domain" description="Ribosomal protein L9" evidence="8">
    <location>
        <begin position="13"/>
        <end position="40"/>
    </location>
</feature>
<dbReference type="HAMAP" id="MF_00503">
    <property type="entry name" value="Ribosomal_bL9"/>
    <property type="match status" value="1"/>
</dbReference>
<evidence type="ECO:0000256" key="5">
    <source>
        <dbReference type="ARBA" id="ARBA00023274"/>
    </source>
</evidence>
<keyword evidence="4 7" id="KW-0689">Ribosomal protein</keyword>
<dbReference type="Pfam" id="PF01281">
    <property type="entry name" value="Ribosomal_L9_N"/>
    <property type="match status" value="1"/>
</dbReference>
<comment type="function">
    <text evidence="7">Binds to the 23S rRNA.</text>
</comment>
<dbReference type="InterPro" id="IPR036935">
    <property type="entry name" value="Ribosomal_bL9_N_sf"/>
</dbReference>
<dbReference type="Proteomes" id="UP000177165">
    <property type="component" value="Unassembled WGS sequence"/>
</dbReference>
<dbReference type="SUPFAM" id="SSF55658">
    <property type="entry name" value="L9 N-domain-like"/>
    <property type="match status" value="1"/>
</dbReference>
<dbReference type="InterPro" id="IPR020069">
    <property type="entry name" value="Ribosomal_bL9_C"/>
</dbReference>
<evidence type="ECO:0000313" key="9">
    <source>
        <dbReference type="EMBL" id="OGY79931.1"/>
    </source>
</evidence>
<dbReference type="Gene3D" id="3.10.430.100">
    <property type="entry name" value="Ribosomal protein L9, C-terminal domain"/>
    <property type="match status" value="1"/>
</dbReference>
<dbReference type="AlphaFoldDB" id="A0A1G2ASP1"/>
<keyword evidence="5 7" id="KW-0687">Ribonucleoprotein</keyword>
<evidence type="ECO:0000313" key="10">
    <source>
        <dbReference type="Proteomes" id="UP000177165"/>
    </source>
</evidence>
<dbReference type="Gene3D" id="3.40.5.10">
    <property type="entry name" value="Ribosomal protein L9, N-terminal domain"/>
    <property type="match status" value="1"/>
</dbReference>
<dbReference type="InterPro" id="IPR009027">
    <property type="entry name" value="Ribosomal_bL9/RNase_H1_N"/>
</dbReference>
<sequence>MQIILLRDIPGVGQSGDVKSVSPGFVRNFLLPKKLALIATDEELKKVAARQKKRQQRESLTVERFEKIKKELQNSRIVVKVKATEDGTLYAGIHSSDLVRALQKQKHEHLAERMIQLSEPLKKIGEYPVTIQFGAQSFQIKICLERA</sequence>
<evidence type="ECO:0000256" key="1">
    <source>
        <dbReference type="ARBA" id="ARBA00010605"/>
    </source>
</evidence>
<evidence type="ECO:0000259" key="8">
    <source>
        <dbReference type="PROSITE" id="PS00651"/>
    </source>
</evidence>
<dbReference type="SUPFAM" id="SSF55653">
    <property type="entry name" value="Ribosomal protein L9 C-domain"/>
    <property type="match status" value="1"/>
</dbReference>
<evidence type="ECO:0000256" key="7">
    <source>
        <dbReference type="HAMAP-Rule" id="MF_00503"/>
    </source>
</evidence>
<dbReference type="NCBIfam" id="TIGR00158">
    <property type="entry name" value="L9"/>
    <property type="match status" value="1"/>
</dbReference>
<evidence type="ECO:0000256" key="2">
    <source>
        <dbReference type="ARBA" id="ARBA00022730"/>
    </source>
</evidence>
<dbReference type="InterPro" id="IPR020070">
    <property type="entry name" value="Ribosomal_bL9_N"/>
</dbReference>
<dbReference type="GO" id="GO:0003735">
    <property type="term" value="F:structural constituent of ribosome"/>
    <property type="evidence" value="ECO:0007669"/>
    <property type="project" value="InterPro"/>
</dbReference>
<evidence type="ECO:0000256" key="3">
    <source>
        <dbReference type="ARBA" id="ARBA00022884"/>
    </source>
</evidence>
<comment type="caution">
    <text evidence="9">The sequence shown here is derived from an EMBL/GenBank/DDBJ whole genome shotgun (WGS) entry which is preliminary data.</text>
</comment>
<evidence type="ECO:0000256" key="4">
    <source>
        <dbReference type="ARBA" id="ARBA00022980"/>
    </source>
</evidence>
<name>A0A1G2ASP1_9BACT</name>
<dbReference type="PANTHER" id="PTHR21368">
    <property type="entry name" value="50S RIBOSOMAL PROTEIN L9"/>
    <property type="match status" value="1"/>
</dbReference>
<protein>
    <recommendedName>
        <fullName evidence="6 7">Large ribosomal subunit protein bL9</fullName>
    </recommendedName>
</protein>
<dbReference type="PROSITE" id="PS00651">
    <property type="entry name" value="RIBOSOMAL_L9"/>
    <property type="match status" value="1"/>
</dbReference>
<reference evidence="9 10" key="1">
    <citation type="journal article" date="2016" name="Nat. Commun.">
        <title>Thousands of microbial genomes shed light on interconnected biogeochemical processes in an aquifer system.</title>
        <authorList>
            <person name="Anantharaman K."/>
            <person name="Brown C.T."/>
            <person name="Hug L.A."/>
            <person name="Sharon I."/>
            <person name="Castelle C.J."/>
            <person name="Probst A.J."/>
            <person name="Thomas B.C."/>
            <person name="Singh A."/>
            <person name="Wilkins M.J."/>
            <person name="Karaoz U."/>
            <person name="Brodie E.L."/>
            <person name="Williams K.H."/>
            <person name="Hubbard S.S."/>
            <person name="Banfield J.F."/>
        </authorList>
    </citation>
    <scope>NUCLEOTIDE SEQUENCE [LARGE SCALE GENOMIC DNA]</scope>
</reference>
<keyword evidence="3 7" id="KW-0694">RNA-binding</keyword>
<organism evidence="9 10">
    <name type="scientific">Candidatus Kerfeldbacteria bacterium RIFCSPHIGHO2_02_FULL_42_14</name>
    <dbReference type="NCBI Taxonomy" id="1798540"/>
    <lineage>
        <taxon>Bacteria</taxon>
        <taxon>Candidatus Kerfeldiibacteriota</taxon>
    </lineage>
</organism>
<dbReference type="InterPro" id="IPR036791">
    <property type="entry name" value="Ribosomal_bL9_C_sf"/>
</dbReference>
<accession>A0A1G2ASP1</accession>
<dbReference type="GO" id="GO:0019843">
    <property type="term" value="F:rRNA binding"/>
    <property type="evidence" value="ECO:0007669"/>
    <property type="project" value="UniProtKB-UniRule"/>
</dbReference>
<evidence type="ECO:0000256" key="6">
    <source>
        <dbReference type="ARBA" id="ARBA00035292"/>
    </source>
</evidence>
<dbReference type="GO" id="GO:0006412">
    <property type="term" value="P:translation"/>
    <property type="evidence" value="ECO:0007669"/>
    <property type="project" value="UniProtKB-UniRule"/>
</dbReference>
<dbReference type="InterPro" id="IPR000244">
    <property type="entry name" value="Ribosomal_bL9"/>
</dbReference>
<proteinExistence type="inferred from homology"/>
<dbReference type="STRING" id="1798540.A3B74_01620"/>
<dbReference type="Pfam" id="PF03948">
    <property type="entry name" value="Ribosomal_L9_C"/>
    <property type="match status" value="1"/>
</dbReference>
<keyword evidence="2 7" id="KW-0699">rRNA-binding</keyword>
<dbReference type="GO" id="GO:1990904">
    <property type="term" value="C:ribonucleoprotein complex"/>
    <property type="evidence" value="ECO:0007669"/>
    <property type="project" value="UniProtKB-KW"/>
</dbReference>
<dbReference type="InterPro" id="IPR020594">
    <property type="entry name" value="Ribosomal_bL9_bac/chp"/>
</dbReference>
<gene>
    <name evidence="7" type="primary">rplI</name>
    <name evidence="9" type="ORF">A3B74_01620</name>
</gene>
<comment type="similarity">
    <text evidence="1 7">Belongs to the bacterial ribosomal protein bL9 family.</text>
</comment>